<feature type="transmembrane region" description="Helical" evidence="1">
    <location>
        <begin position="319"/>
        <end position="336"/>
    </location>
</feature>
<dbReference type="InterPro" id="IPR019734">
    <property type="entry name" value="TPR_rpt"/>
</dbReference>
<evidence type="ECO:0008006" key="4">
    <source>
        <dbReference type="Google" id="ProtNLM"/>
    </source>
</evidence>
<keyword evidence="1" id="KW-0812">Transmembrane</keyword>
<evidence type="ECO:0000313" key="3">
    <source>
        <dbReference type="Proteomes" id="UP000606003"/>
    </source>
</evidence>
<evidence type="ECO:0000313" key="2">
    <source>
        <dbReference type="EMBL" id="MBD2721666.1"/>
    </source>
</evidence>
<evidence type="ECO:0000256" key="1">
    <source>
        <dbReference type="SAM" id="Phobius"/>
    </source>
</evidence>
<dbReference type="EMBL" id="JACXAC010000002">
    <property type="protein sequence ID" value="MBD2721666.1"/>
    <property type="molecule type" value="Genomic_DNA"/>
</dbReference>
<gene>
    <name evidence="2" type="ORF">IC234_05955</name>
</gene>
<name>A0ABR8JS85_9BACT</name>
<keyword evidence="1" id="KW-1133">Transmembrane helix</keyword>
<dbReference type="PANTHER" id="PTHR12558">
    <property type="entry name" value="CELL DIVISION CYCLE 16,23,27"/>
    <property type="match status" value="1"/>
</dbReference>
<dbReference type="PANTHER" id="PTHR12558:SF13">
    <property type="entry name" value="CELL DIVISION CYCLE PROTEIN 27 HOMOLOG"/>
    <property type="match status" value="1"/>
</dbReference>
<feature type="transmembrane region" description="Helical" evidence="1">
    <location>
        <begin position="294"/>
        <end position="313"/>
    </location>
</feature>
<organism evidence="2 3">
    <name type="scientific">Hymenobacter armeniacus</name>
    <dbReference type="NCBI Taxonomy" id="2771358"/>
    <lineage>
        <taxon>Bacteria</taxon>
        <taxon>Pseudomonadati</taxon>
        <taxon>Bacteroidota</taxon>
        <taxon>Cytophagia</taxon>
        <taxon>Cytophagales</taxon>
        <taxon>Hymenobacteraceae</taxon>
        <taxon>Hymenobacter</taxon>
    </lineage>
</organism>
<protein>
    <recommendedName>
        <fullName evidence="4">Tetratricopeptide repeat protein</fullName>
    </recommendedName>
</protein>
<reference evidence="2 3" key="1">
    <citation type="submission" date="2020-09" db="EMBL/GenBank/DDBJ databases">
        <authorList>
            <person name="Kim M.K."/>
        </authorList>
    </citation>
    <scope>NUCLEOTIDE SEQUENCE [LARGE SCALE GENOMIC DNA]</scope>
    <source>
        <strain evidence="2 3">BT189</strain>
    </source>
</reference>
<accession>A0ABR8JS85</accession>
<dbReference type="Gene3D" id="1.25.40.10">
    <property type="entry name" value="Tetratricopeptide repeat domain"/>
    <property type="match status" value="2"/>
</dbReference>
<dbReference type="SMART" id="SM00028">
    <property type="entry name" value="TPR"/>
    <property type="match status" value="5"/>
</dbReference>
<keyword evidence="3" id="KW-1185">Reference proteome</keyword>
<sequence length="344" mass="38737">MHPTPQSLPSLASIWQLLELHRPALAETAARQRLAADPADWPTLLALTEALRQQQRLEEAAYTATTAIQAEPNAHEAHFALAQALGMQGKLRRADISLRQALRLSHREPRYHAFRAQLFYLQRSYNAAISCAEDGLQLAPEHADCLLWRALAQECLDQPAAADDDFQRLLRVAPESDLVHARLGRVLFNRYQPAAADRHLTEALRQNPALAAELVPLLREARRQQLWPEWLLRSERQGAERRALGLDPGLGMLFHRIRGTGAVTRAWWRTRRAPLFRHPLPPNPHSRWRWRLKVWGVVLAIIGGVIGLTALSVQLGLPAMTGIMVGSGLLAIARYLNEQRDDDD</sequence>
<keyword evidence="1" id="KW-0472">Membrane</keyword>
<dbReference type="InterPro" id="IPR011990">
    <property type="entry name" value="TPR-like_helical_dom_sf"/>
</dbReference>
<comment type="caution">
    <text evidence="2">The sequence shown here is derived from an EMBL/GenBank/DDBJ whole genome shotgun (WGS) entry which is preliminary data.</text>
</comment>
<dbReference type="SUPFAM" id="SSF48452">
    <property type="entry name" value="TPR-like"/>
    <property type="match status" value="1"/>
</dbReference>
<dbReference type="Proteomes" id="UP000606003">
    <property type="component" value="Unassembled WGS sequence"/>
</dbReference>
<proteinExistence type="predicted"/>